<dbReference type="EMBL" id="CM042880">
    <property type="protein sequence ID" value="KAI4387725.1"/>
    <property type="molecule type" value="Genomic_DNA"/>
</dbReference>
<dbReference type="Proteomes" id="UP001057402">
    <property type="component" value="Chromosome 1"/>
</dbReference>
<gene>
    <name evidence="1" type="ORF">MLD38_000135</name>
</gene>
<evidence type="ECO:0000313" key="2">
    <source>
        <dbReference type="Proteomes" id="UP001057402"/>
    </source>
</evidence>
<accession>A0ACB9SA10</accession>
<evidence type="ECO:0000313" key="1">
    <source>
        <dbReference type="EMBL" id="KAI4387725.1"/>
    </source>
</evidence>
<comment type="caution">
    <text evidence="1">The sequence shown here is derived from an EMBL/GenBank/DDBJ whole genome shotgun (WGS) entry which is preliminary data.</text>
</comment>
<protein>
    <submittedName>
        <fullName evidence="1">Uncharacterized protein</fullName>
    </submittedName>
</protein>
<reference evidence="2" key="1">
    <citation type="journal article" date="2023" name="Front. Plant Sci.">
        <title>Chromosomal-level genome assembly of Melastoma candidum provides insights into trichome evolution.</title>
        <authorList>
            <person name="Zhong Y."/>
            <person name="Wu W."/>
            <person name="Sun C."/>
            <person name="Zou P."/>
            <person name="Liu Y."/>
            <person name="Dai S."/>
            <person name="Zhou R."/>
        </authorList>
    </citation>
    <scope>NUCLEOTIDE SEQUENCE [LARGE SCALE GENOMIC DNA]</scope>
</reference>
<organism evidence="1 2">
    <name type="scientific">Melastoma candidum</name>
    <dbReference type="NCBI Taxonomy" id="119954"/>
    <lineage>
        <taxon>Eukaryota</taxon>
        <taxon>Viridiplantae</taxon>
        <taxon>Streptophyta</taxon>
        <taxon>Embryophyta</taxon>
        <taxon>Tracheophyta</taxon>
        <taxon>Spermatophyta</taxon>
        <taxon>Magnoliopsida</taxon>
        <taxon>eudicotyledons</taxon>
        <taxon>Gunneridae</taxon>
        <taxon>Pentapetalae</taxon>
        <taxon>rosids</taxon>
        <taxon>malvids</taxon>
        <taxon>Myrtales</taxon>
        <taxon>Melastomataceae</taxon>
        <taxon>Melastomatoideae</taxon>
        <taxon>Melastomateae</taxon>
        <taxon>Melastoma</taxon>
    </lineage>
</organism>
<name>A0ACB9SA10_9MYRT</name>
<proteinExistence type="predicted"/>
<sequence>MGGFLGFLVILFGICAACWSNVDADADTFFLRQFCNGGQFNAFDFVTPAATTSILENVIVETPKANLLNYYTDNTAAALHAHGLCTVSLSFDECADCMMSALHQLLEKCSNEHIGAQIQLRDCRLRYETYPFRDDY</sequence>
<keyword evidence="2" id="KW-1185">Reference proteome</keyword>